<protein>
    <recommendedName>
        <fullName evidence="3">Reverse transcriptase</fullName>
    </recommendedName>
</protein>
<evidence type="ECO:0000313" key="2">
    <source>
        <dbReference type="Proteomes" id="UP001358586"/>
    </source>
</evidence>
<dbReference type="PANTHER" id="PTHR33116:SF86">
    <property type="entry name" value="REVERSE TRANSCRIPTASE DOMAIN-CONTAINING PROTEIN"/>
    <property type="match status" value="1"/>
</dbReference>
<gene>
    <name evidence="1" type="ORF">PVK06_026583</name>
</gene>
<evidence type="ECO:0008006" key="3">
    <source>
        <dbReference type="Google" id="ProtNLM"/>
    </source>
</evidence>
<accession>A0ABR0NY21</accession>
<evidence type="ECO:0000313" key="1">
    <source>
        <dbReference type="EMBL" id="KAK5811258.1"/>
    </source>
</evidence>
<name>A0ABR0NY21_GOSAR</name>
<comment type="caution">
    <text evidence="1">The sequence shown here is derived from an EMBL/GenBank/DDBJ whole genome shotgun (WGS) entry which is preliminary data.</text>
</comment>
<dbReference type="PANTHER" id="PTHR33116">
    <property type="entry name" value="REVERSE TRANSCRIPTASE ZINC-BINDING DOMAIN-CONTAINING PROTEIN-RELATED-RELATED"/>
    <property type="match status" value="1"/>
</dbReference>
<dbReference type="EMBL" id="JARKNE010000008">
    <property type="protein sequence ID" value="KAK5811258.1"/>
    <property type="molecule type" value="Genomic_DNA"/>
</dbReference>
<sequence length="219" mass="25360">MIGVKASRNGPQISHLLFSYDCIPFGEANVNGVETFRTILTEYESCSGQRVNYDKFIVFYSSNTSKRDRRTISGILRVRYSNDPESYSGLPNMVGRNKKLSFQILKDRFRQMIENWSVRYLSQGGKKVFIKVVLQAIPTYSMACFLLPKFLYGKLESIMAKFWWQKRYGKKGIHRCGWDQLCELKENGVLGFKSLPKFNVALLAKQGWCILYYPNLLLV</sequence>
<keyword evidence="2" id="KW-1185">Reference proteome</keyword>
<reference evidence="1 2" key="1">
    <citation type="submission" date="2023-03" db="EMBL/GenBank/DDBJ databases">
        <title>WGS of Gossypium arboreum.</title>
        <authorList>
            <person name="Yu D."/>
        </authorList>
    </citation>
    <scope>NUCLEOTIDE SEQUENCE [LARGE SCALE GENOMIC DNA]</scope>
    <source>
        <tissue evidence="1">Leaf</tissue>
    </source>
</reference>
<dbReference type="Proteomes" id="UP001358586">
    <property type="component" value="Chromosome 8"/>
</dbReference>
<proteinExistence type="predicted"/>
<organism evidence="1 2">
    <name type="scientific">Gossypium arboreum</name>
    <name type="common">Tree cotton</name>
    <name type="synonym">Gossypium nanking</name>
    <dbReference type="NCBI Taxonomy" id="29729"/>
    <lineage>
        <taxon>Eukaryota</taxon>
        <taxon>Viridiplantae</taxon>
        <taxon>Streptophyta</taxon>
        <taxon>Embryophyta</taxon>
        <taxon>Tracheophyta</taxon>
        <taxon>Spermatophyta</taxon>
        <taxon>Magnoliopsida</taxon>
        <taxon>eudicotyledons</taxon>
        <taxon>Gunneridae</taxon>
        <taxon>Pentapetalae</taxon>
        <taxon>rosids</taxon>
        <taxon>malvids</taxon>
        <taxon>Malvales</taxon>
        <taxon>Malvaceae</taxon>
        <taxon>Malvoideae</taxon>
        <taxon>Gossypium</taxon>
    </lineage>
</organism>